<evidence type="ECO:0000256" key="2">
    <source>
        <dbReference type="ARBA" id="ARBA00022803"/>
    </source>
</evidence>
<dbReference type="AlphaFoldDB" id="A0A816EZA9"/>
<dbReference type="Proteomes" id="UP000663877">
    <property type="component" value="Unassembled WGS sequence"/>
</dbReference>
<name>A0A816EZA9_9BILA</name>
<dbReference type="Pfam" id="PF13424">
    <property type="entry name" value="TPR_12"/>
    <property type="match status" value="1"/>
</dbReference>
<proteinExistence type="predicted"/>
<evidence type="ECO:0008006" key="7">
    <source>
        <dbReference type="Google" id="ProtNLM"/>
    </source>
</evidence>
<keyword evidence="2 3" id="KW-0802">TPR repeat</keyword>
<dbReference type="EMBL" id="CAJNOI010003870">
    <property type="protein sequence ID" value="CAF1531665.1"/>
    <property type="molecule type" value="Genomic_DNA"/>
</dbReference>
<comment type="caution">
    <text evidence="5">The sequence shown here is derived from an EMBL/GenBank/DDBJ whole genome shotgun (WGS) entry which is preliminary data.</text>
</comment>
<reference evidence="5" key="1">
    <citation type="submission" date="2021-02" db="EMBL/GenBank/DDBJ databases">
        <authorList>
            <person name="Nowell W R."/>
        </authorList>
    </citation>
    <scope>NUCLEOTIDE SEQUENCE</scope>
</reference>
<evidence type="ECO:0000256" key="3">
    <source>
        <dbReference type="PROSITE-ProRule" id="PRU00339"/>
    </source>
</evidence>
<gene>
    <name evidence="4" type="ORF">BJG266_LOCUS44949</name>
    <name evidence="5" type="ORF">QVE165_LOCUS61925</name>
</gene>
<dbReference type="InterPro" id="IPR019734">
    <property type="entry name" value="TPR_rpt"/>
</dbReference>
<dbReference type="EMBL" id="CAJNOM010004238">
    <property type="protein sequence ID" value="CAF1653882.1"/>
    <property type="molecule type" value="Genomic_DNA"/>
</dbReference>
<organism evidence="5 6">
    <name type="scientific">Adineta steineri</name>
    <dbReference type="NCBI Taxonomy" id="433720"/>
    <lineage>
        <taxon>Eukaryota</taxon>
        <taxon>Metazoa</taxon>
        <taxon>Spiralia</taxon>
        <taxon>Gnathifera</taxon>
        <taxon>Rotifera</taxon>
        <taxon>Eurotatoria</taxon>
        <taxon>Bdelloidea</taxon>
        <taxon>Adinetida</taxon>
        <taxon>Adinetidae</taxon>
        <taxon>Adineta</taxon>
    </lineage>
</organism>
<accession>A0A816EZA9</accession>
<evidence type="ECO:0000256" key="1">
    <source>
        <dbReference type="ARBA" id="ARBA00022737"/>
    </source>
</evidence>
<dbReference type="Proteomes" id="UP000663832">
    <property type="component" value="Unassembled WGS sequence"/>
</dbReference>
<dbReference type="InterPro" id="IPR011990">
    <property type="entry name" value="TPR-like_helical_dom_sf"/>
</dbReference>
<evidence type="ECO:0000313" key="6">
    <source>
        <dbReference type="Proteomes" id="UP000663832"/>
    </source>
</evidence>
<keyword evidence="1" id="KW-0677">Repeat</keyword>
<evidence type="ECO:0000313" key="4">
    <source>
        <dbReference type="EMBL" id="CAF1531665.1"/>
    </source>
</evidence>
<evidence type="ECO:0000313" key="5">
    <source>
        <dbReference type="EMBL" id="CAF1653882.1"/>
    </source>
</evidence>
<dbReference type="OrthoDB" id="10043504at2759"/>
<dbReference type="SUPFAM" id="SSF48452">
    <property type="entry name" value="TPR-like"/>
    <property type="match status" value="1"/>
</dbReference>
<feature type="repeat" description="TPR" evidence="3">
    <location>
        <begin position="30"/>
        <end position="63"/>
    </location>
</feature>
<dbReference type="PANTHER" id="PTHR45641">
    <property type="entry name" value="TETRATRICOPEPTIDE REPEAT PROTEIN (AFU_ORTHOLOGUE AFUA_6G03870)"/>
    <property type="match status" value="1"/>
</dbReference>
<dbReference type="PROSITE" id="PS50005">
    <property type="entry name" value="TPR"/>
    <property type="match status" value="1"/>
</dbReference>
<dbReference type="SMART" id="SM00028">
    <property type="entry name" value="TPR"/>
    <property type="match status" value="1"/>
</dbReference>
<dbReference type="Gene3D" id="1.25.40.10">
    <property type="entry name" value="Tetratricopeptide repeat domain"/>
    <property type="match status" value="1"/>
</dbReference>
<sequence>MDDYPKALSSHEEALEIRQQSLPPNHPDLAMSFGNVGNVYSRMGQHSKALSFCQRAVDIAQQSLPSNHSHLQWYRNNLEDVEKS</sequence>
<protein>
    <recommendedName>
        <fullName evidence="7">Kinesin light chain</fullName>
    </recommendedName>
</protein>
<dbReference type="PANTHER" id="PTHR45641:SF19">
    <property type="entry name" value="NEPHROCYSTIN-3"/>
    <property type="match status" value="1"/>
</dbReference>
<keyword evidence="6" id="KW-1185">Reference proteome</keyword>